<dbReference type="SUPFAM" id="SSF47616">
    <property type="entry name" value="GST C-terminal domain-like"/>
    <property type="match status" value="1"/>
</dbReference>
<dbReference type="PROSITE" id="PS50405">
    <property type="entry name" value="GST_CTER"/>
    <property type="match status" value="1"/>
</dbReference>
<dbReference type="GeneID" id="36561219"/>
<accession>A0A2I2G2Q1</accession>
<dbReference type="STRING" id="1392250.A0A2I2G2Q1"/>
<organism evidence="2 3">
    <name type="scientific">Aspergillus steynii IBT 23096</name>
    <dbReference type="NCBI Taxonomy" id="1392250"/>
    <lineage>
        <taxon>Eukaryota</taxon>
        <taxon>Fungi</taxon>
        <taxon>Dikarya</taxon>
        <taxon>Ascomycota</taxon>
        <taxon>Pezizomycotina</taxon>
        <taxon>Eurotiomycetes</taxon>
        <taxon>Eurotiomycetidae</taxon>
        <taxon>Eurotiales</taxon>
        <taxon>Aspergillaceae</taxon>
        <taxon>Aspergillus</taxon>
        <taxon>Aspergillus subgen. Circumdati</taxon>
    </lineage>
</organism>
<dbReference type="Pfam" id="PF00043">
    <property type="entry name" value="GST_C"/>
    <property type="match status" value="1"/>
</dbReference>
<dbReference type="InterPro" id="IPR004046">
    <property type="entry name" value="GST_C"/>
</dbReference>
<dbReference type="Gene3D" id="1.20.1050.10">
    <property type="match status" value="1"/>
</dbReference>
<dbReference type="RefSeq" id="XP_024702465.1">
    <property type="nucleotide sequence ID" value="XM_024853521.1"/>
</dbReference>
<comment type="caution">
    <text evidence="2">The sequence shown here is derived from an EMBL/GenBank/DDBJ whole genome shotgun (WGS) entry which is preliminary data.</text>
</comment>
<evidence type="ECO:0000259" key="1">
    <source>
        <dbReference type="PROSITE" id="PS50405"/>
    </source>
</evidence>
<dbReference type="PANTHER" id="PTHR44051">
    <property type="entry name" value="GLUTATHIONE S-TRANSFERASE-RELATED"/>
    <property type="match status" value="1"/>
</dbReference>
<keyword evidence="3" id="KW-1185">Reference proteome</keyword>
<dbReference type="VEuPathDB" id="FungiDB:P170DRAFT_478027"/>
<dbReference type="AlphaFoldDB" id="A0A2I2G2Q1"/>
<dbReference type="InterPro" id="IPR036282">
    <property type="entry name" value="Glutathione-S-Trfase_C_sf"/>
</dbReference>
<evidence type="ECO:0000313" key="3">
    <source>
        <dbReference type="Proteomes" id="UP000234275"/>
    </source>
</evidence>
<protein>
    <recommendedName>
        <fullName evidence="1">GST C-terminal domain-containing protein</fullName>
    </recommendedName>
</protein>
<dbReference type="EMBL" id="MSFO01000006">
    <property type="protein sequence ID" value="PLB47163.1"/>
    <property type="molecule type" value="Genomic_DNA"/>
</dbReference>
<sequence>MNVFPEQPSLIKLDACLGSRDAAAITILLEALHLPYTLSLFTPHPFPPVHHAYFTDILPDGSRVDLNDVLEIASYLIDRYEQERRLVSYKPGTEEDFEVWRWVRLWSEEPLPAAPADQADVVRRMLHRYLLLEQRLQNQRSGGYLVGKKCTMADILYFPAIAAAESLGLDLEMFPELTAWFNRLWGLGAVRRGMEAVRLAIS</sequence>
<dbReference type="OrthoDB" id="422574at2759"/>
<gene>
    <name evidence="2" type="ORF">P170DRAFT_478027</name>
</gene>
<evidence type="ECO:0000313" key="2">
    <source>
        <dbReference type="EMBL" id="PLB47163.1"/>
    </source>
</evidence>
<proteinExistence type="predicted"/>
<dbReference type="PANTHER" id="PTHR44051:SF8">
    <property type="entry name" value="GLUTATHIONE S-TRANSFERASE GSTA"/>
    <property type="match status" value="1"/>
</dbReference>
<feature type="domain" description="GST C-terminal" evidence="1">
    <location>
        <begin position="80"/>
        <end position="202"/>
    </location>
</feature>
<reference evidence="2 3" key="1">
    <citation type="submission" date="2016-12" db="EMBL/GenBank/DDBJ databases">
        <title>The genomes of Aspergillus section Nigri reveals drivers in fungal speciation.</title>
        <authorList>
            <consortium name="DOE Joint Genome Institute"/>
            <person name="Vesth T.C."/>
            <person name="Nybo J."/>
            <person name="Theobald S."/>
            <person name="Brandl J."/>
            <person name="Frisvad J.C."/>
            <person name="Nielsen K.F."/>
            <person name="Lyhne E.K."/>
            <person name="Kogle M.E."/>
            <person name="Kuo A."/>
            <person name="Riley R."/>
            <person name="Clum A."/>
            <person name="Nolan M."/>
            <person name="Lipzen A."/>
            <person name="Salamov A."/>
            <person name="Henrissat B."/>
            <person name="Wiebenga A."/>
            <person name="De Vries R.P."/>
            <person name="Grigoriev I.V."/>
            <person name="Mortensen U.H."/>
            <person name="Andersen M.R."/>
            <person name="Baker S.E."/>
        </authorList>
    </citation>
    <scope>NUCLEOTIDE SEQUENCE [LARGE SCALE GENOMIC DNA]</scope>
    <source>
        <strain evidence="2 3">IBT 23096</strain>
    </source>
</reference>
<dbReference type="InterPro" id="IPR010987">
    <property type="entry name" value="Glutathione-S-Trfase_C-like"/>
</dbReference>
<name>A0A2I2G2Q1_9EURO</name>
<dbReference type="Proteomes" id="UP000234275">
    <property type="component" value="Unassembled WGS sequence"/>
</dbReference>